<dbReference type="Proteomes" id="UP001189429">
    <property type="component" value="Unassembled WGS sequence"/>
</dbReference>
<accession>A0ABN9X7M5</accession>
<name>A0ABN9X7M5_9DINO</name>
<organism evidence="1 2">
    <name type="scientific">Prorocentrum cordatum</name>
    <dbReference type="NCBI Taxonomy" id="2364126"/>
    <lineage>
        <taxon>Eukaryota</taxon>
        <taxon>Sar</taxon>
        <taxon>Alveolata</taxon>
        <taxon>Dinophyceae</taxon>
        <taxon>Prorocentrales</taxon>
        <taxon>Prorocentraceae</taxon>
        <taxon>Prorocentrum</taxon>
    </lineage>
</organism>
<gene>
    <name evidence="1" type="ORF">PCOR1329_LOCUS74186</name>
</gene>
<dbReference type="InterPro" id="IPR029044">
    <property type="entry name" value="Nucleotide-diphossugar_trans"/>
</dbReference>
<dbReference type="EMBL" id="CAUYUJ010020039">
    <property type="protein sequence ID" value="CAK0895442.1"/>
    <property type="molecule type" value="Genomic_DNA"/>
</dbReference>
<evidence type="ECO:0000313" key="2">
    <source>
        <dbReference type="Proteomes" id="UP001189429"/>
    </source>
</evidence>
<sequence length="168" mass="19185">MSTPLWRSTGAAGFAHRRGFQLHGRSRRGPVLHDGEIRTQVHVADTQGSEIANRLCSEGLWEWFEEYQQTHGLSPQDPTFWKAEGATVNYVGYAGMGDLDFFRSERVRSLAQALNEDGRIYLNRWSDQTYYVLLFALFENHSAVGDIGFRWPESAWCHKCSLNETKLG</sequence>
<evidence type="ECO:0000313" key="1">
    <source>
        <dbReference type="EMBL" id="CAK0895442.1"/>
    </source>
</evidence>
<dbReference type="Gene3D" id="3.90.550.10">
    <property type="entry name" value="Spore Coat Polysaccharide Biosynthesis Protein SpsA, Chain A"/>
    <property type="match status" value="1"/>
</dbReference>
<protein>
    <submittedName>
        <fullName evidence="1">Uncharacterized protein</fullName>
    </submittedName>
</protein>
<dbReference type="SUPFAM" id="SSF53448">
    <property type="entry name" value="Nucleotide-diphospho-sugar transferases"/>
    <property type="match status" value="1"/>
</dbReference>
<comment type="caution">
    <text evidence="1">The sequence shown here is derived from an EMBL/GenBank/DDBJ whole genome shotgun (WGS) entry which is preliminary data.</text>
</comment>
<proteinExistence type="predicted"/>
<reference evidence="1" key="1">
    <citation type="submission" date="2023-10" db="EMBL/GenBank/DDBJ databases">
        <authorList>
            <person name="Chen Y."/>
            <person name="Shah S."/>
            <person name="Dougan E. K."/>
            <person name="Thang M."/>
            <person name="Chan C."/>
        </authorList>
    </citation>
    <scope>NUCLEOTIDE SEQUENCE [LARGE SCALE GENOMIC DNA]</scope>
</reference>
<keyword evidence="2" id="KW-1185">Reference proteome</keyword>